<accession>A0ABT7HRK7</accession>
<keyword evidence="1" id="KW-0418">Kinase</keyword>
<dbReference type="GO" id="GO:0016301">
    <property type="term" value="F:kinase activity"/>
    <property type="evidence" value="ECO:0007669"/>
    <property type="project" value="UniProtKB-KW"/>
</dbReference>
<name>A0ABT7HRK7_9BACT</name>
<evidence type="ECO:0000313" key="2">
    <source>
        <dbReference type="Proteomes" id="UP001173801"/>
    </source>
</evidence>
<reference evidence="1" key="2">
    <citation type="journal article" date="2023" name="Microorganisms">
        <title>Isolation and Genomic Characteristics of Cat-Borne Campylobacter felis sp. nov. and Sheep-Borne Campylobacter ovis sp. nov.</title>
        <authorList>
            <person name="Wang H."/>
            <person name="Li Y."/>
            <person name="Gu Y."/>
            <person name="Zhou G."/>
            <person name="Chen X."/>
            <person name="Zhang X."/>
            <person name="Shao Z."/>
            <person name="Zhang J."/>
            <person name="Zhang M."/>
        </authorList>
    </citation>
    <scope>NUCLEOTIDE SEQUENCE</scope>
    <source>
        <strain evidence="1">PS10</strain>
    </source>
</reference>
<dbReference type="Proteomes" id="UP001173801">
    <property type="component" value="Unassembled WGS sequence"/>
</dbReference>
<protein>
    <submittedName>
        <fullName evidence="1">Histidine kinase</fullName>
    </submittedName>
</protein>
<gene>
    <name evidence="1" type="ORF">NYG85_06670</name>
</gene>
<dbReference type="RefSeq" id="WP_284937707.1">
    <property type="nucleotide sequence ID" value="NZ_JANURM010000007.1"/>
</dbReference>
<sequence>MLDYKKIAIKNFKKANYDEALKYFSLAYELKNDNDLLTYIELCVFAKTSPDEANVLFEMFYAKQKAGIKDDGLTQLLALLQNKHFKNEAIEEQDAITYDDFLNAVKQGDFKSVFENIMFSTKVMISNKDDFLDFISNLIKHDFLDISMSYLESAATMFSGDERIARLFDELKKKRVKKGKNANLH</sequence>
<organism evidence="1 2">
    <name type="scientific">Campylobacter gastrosuis</name>
    <dbReference type="NCBI Taxonomy" id="2974576"/>
    <lineage>
        <taxon>Bacteria</taxon>
        <taxon>Pseudomonadati</taxon>
        <taxon>Campylobacterota</taxon>
        <taxon>Epsilonproteobacteria</taxon>
        <taxon>Campylobacterales</taxon>
        <taxon>Campylobacteraceae</taxon>
        <taxon>Campylobacter</taxon>
    </lineage>
</organism>
<reference evidence="1" key="1">
    <citation type="submission" date="2022-08" db="EMBL/GenBank/DDBJ databases">
        <authorList>
            <person name="Wang H."/>
        </authorList>
    </citation>
    <scope>NUCLEOTIDE SEQUENCE</scope>
    <source>
        <strain evidence="1">PS10</strain>
    </source>
</reference>
<keyword evidence="2" id="KW-1185">Reference proteome</keyword>
<evidence type="ECO:0000313" key="1">
    <source>
        <dbReference type="EMBL" id="MDL0089048.1"/>
    </source>
</evidence>
<keyword evidence="1" id="KW-0808">Transferase</keyword>
<comment type="caution">
    <text evidence="1">The sequence shown here is derived from an EMBL/GenBank/DDBJ whole genome shotgun (WGS) entry which is preliminary data.</text>
</comment>
<dbReference type="EMBL" id="JANURM010000007">
    <property type="protein sequence ID" value="MDL0089048.1"/>
    <property type="molecule type" value="Genomic_DNA"/>
</dbReference>
<proteinExistence type="predicted"/>